<reference evidence="3" key="1">
    <citation type="journal article" date="2019" name="Int. J. Syst. Evol. Microbiol.">
        <title>The Global Catalogue of Microorganisms (GCM) 10K type strain sequencing project: providing services to taxonomists for standard genome sequencing and annotation.</title>
        <authorList>
            <consortium name="The Broad Institute Genomics Platform"/>
            <consortium name="The Broad Institute Genome Sequencing Center for Infectious Disease"/>
            <person name="Wu L."/>
            <person name="Ma J."/>
        </authorList>
    </citation>
    <scope>NUCLEOTIDE SEQUENCE [LARGE SCALE GENOMIC DNA]</scope>
    <source>
        <strain evidence="3">JCM 9377</strain>
    </source>
</reference>
<accession>A0ABP6QDN0</accession>
<feature type="region of interest" description="Disordered" evidence="1">
    <location>
        <begin position="1"/>
        <end position="29"/>
    </location>
</feature>
<dbReference type="EMBL" id="BAAAUV010000008">
    <property type="protein sequence ID" value="GAA3214675.1"/>
    <property type="molecule type" value="Genomic_DNA"/>
</dbReference>
<sequence length="81" mass="9002">MDGSELPEPRRHHMHGHSSEQQRGRVDMTEIVKPSVEERFGRRRSVGRVVVPFGQVTDEAGHRVGIDGITPARSEDVAVSC</sequence>
<evidence type="ECO:0000256" key="1">
    <source>
        <dbReference type="SAM" id="MobiDB-lite"/>
    </source>
</evidence>
<comment type="caution">
    <text evidence="2">The sequence shown here is derived from an EMBL/GenBank/DDBJ whole genome shotgun (WGS) entry which is preliminary data.</text>
</comment>
<dbReference type="Proteomes" id="UP001501237">
    <property type="component" value="Unassembled WGS sequence"/>
</dbReference>
<evidence type="ECO:0000313" key="2">
    <source>
        <dbReference type="EMBL" id="GAA3214675.1"/>
    </source>
</evidence>
<feature type="compositionally biased region" description="Basic and acidic residues" evidence="1">
    <location>
        <begin position="17"/>
        <end position="29"/>
    </location>
</feature>
<proteinExistence type="predicted"/>
<gene>
    <name evidence="2" type="ORF">GCM10010468_35540</name>
</gene>
<keyword evidence="3" id="KW-1185">Reference proteome</keyword>
<name>A0ABP6QDN0_9ACTN</name>
<organism evidence="2 3">
    <name type="scientific">Actinocorallia longicatena</name>
    <dbReference type="NCBI Taxonomy" id="111803"/>
    <lineage>
        <taxon>Bacteria</taxon>
        <taxon>Bacillati</taxon>
        <taxon>Actinomycetota</taxon>
        <taxon>Actinomycetes</taxon>
        <taxon>Streptosporangiales</taxon>
        <taxon>Thermomonosporaceae</taxon>
        <taxon>Actinocorallia</taxon>
    </lineage>
</organism>
<protein>
    <submittedName>
        <fullName evidence="2">Uncharacterized protein</fullName>
    </submittedName>
</protein>
<evidence type="ECO:0000313" key="3">
    <source>
        <dbReference type="Proteomes" id="UP001501237"/>
    </source>
</evidence>